<dbReference type="Pfam" id="PF15867">
    <property type="entry name" value="Dynein_attach_N"/>
    <property type="match status" value="1"/>
</dbReference>
<name>A0A0V0J9P2_SCHSO</name>
<sequence>MALYDKNNSNEGESQLRSLGLDIGRLENDLKQAVRYEERHWNENDAKIRAVEQRVPTYEDFRGLVDGCELRPLKQKEAEELSKRPSGWAPSINYALPPVTLSTGMNSISPRTVCDSPEQFLRAWRDHGSRDSADALDNRGRLLLHQSPTLIGELFSSGRGLAILSQVLEVLLWLVTTSNLDGVMGKVANMMIAIGRSANFETTLMFLTDEEKATARCIITHLPAESGGECVRAELAEKWCLPLQI</sequence>
<dbReference type="EMBL" id="GEEE01000729">
    <property type="protein sequence ID" value="JAP62496.1"/>
    <property type="molecule type" value="Transcribed_RNA"/>
</dbReference>
<feature type="domain" description="Dynein attachment factor N-terminal" evidence="12">
    <location>
        <begin position="21"/>
        <end position="88"/>
    </location>
</feature>
<evidence type="ECO:0000256" key="9">
    <source>
        <dbReference type="ARBA" id="ARBA00023273"/>
    </source>
</evidence>
<comment type="similarity">
    <text evidence="10">Belongs to the DNAAF19/PR46b family.</text>
</comment>
<reference evidence="13" key="1">
    <citation type="submission" date="2016-01" db="EMBL/GenBank/DDBJ databases">
        <title>Reference transcriptome for the parasite Schistocephalus solidus: insights into the molecular evolution of parasitism.</title>
        <authorList>
            <person name="Hebert F.O."/>
            <person name="Grambauer S."/>
            <person name="Barber I."/>
            <person name="Landry C.R."/>
            <person name="Aubin-Horth N."/>
        </authorList>
    </citation>
    <scope>NUCLEOTIDE SEQUENCE</scope>
</reference>
<accession>A0A0V0J9P2</accession>
<keyword evidence="7" id="KW-0282">Flagellum</keyword>
<keyword evidence="6" id="KW-0970">Cilium biogenesis/degradation</keyword>
<evidence type="ECO:0000256" key="4">
    <source>
        <dbReference type="ARBA" id="ARBA00011738"/>
    </source>
</evidence>
<comment type="function">
    <text evidence="1">Dynein-attachment factor required for cilia motility.</text>
</comment>
<dbReference type="PANTHER" id="PTHR28572">
    <property type="entry name" value="COILED-COIL DOMAIN-CONTAINING PROTEIN 103"/>
    <property type="match status" value="1"/>
</dbReference>
<dbReference type="GO" id="GO:0003351">
    <property type="term" value="P:epithelial cilium movement involved in extracellular fluid movement"/>
    <property type="evidence" value="ECO:0007669"/>
    <property type="project" value="TreeGrafter"/>
</dbReference>
<organism evidence="13">
    <name type="scientific">Schistocephalus solidus</name>
    <name type="common">Tapeworm</name>
    <dbReference type="NCBI Taxonomy" id="70667"/>
    <lineage>
        <taxon>Eukaryota</taxon>
        <taxon>Metazoa</taxon>
        <taxon>Spiralia</taxon>
        <taxon>Lophotrochozoa</taxon>
        <taxon>Platyhelminthes</taxon>
        <taxon>Cestoda</taxon>
        <taxon>Eucestoda</taxon>
        <taxon>Diphyllobothriidea</taxon>
        <taxon>Diphyllobothriidae</taxon>
        <taxon>Schistocephalus</taxon>
    </lineage>
</organism>
<comment type="subunit">
    <text evidence="4">Homodimer.</text>
</comment>
<dbReference type="Pfam" id="PF13877">
    <property type="entry name" value="RPAP3_C"/>
    <property type="match status" value="1"/>
</dbReference>
<evidence type="ECO:0000259" key="12">
    <source>
        <dbReference type="Pfam" id="PF15867"/>
    </source>
</evidence>
<comment type="subcellular location">
    <subcellularLocation>
        <location evidence="2">Cell projection</location>
        <location evidence="2">Cilium</location>
        <location evidence="2">Flagellum</location>
    </subcellularLocation>
    <subcellularLocation>
        <location evidence="3">Cytoplasm</location>
    </subcellularLocation>
</comment>
<dbReference type="PANTHER" id="PTHR28572:SF1">
    <property type="entry name" value="COILED-COIL DOMAIN-CONTAINING PROTEIN 103"/>
    <property type="match status" value="1"/>
</dbReference>
<gene>
    <name evidence="13" type="primary">CC103</name>
    <name evidence="13" type="ORF">TR137370</name>
</gene>
<dbReference type="InterPro" id="IPR042422">
    <property type="entry name" value="CC103"/>
</dbReference>
<evidence type="ECO:0000256" key="7">
    <source>
        <dbReference type="ARBA" id="ARBA00022846"/>
    </source>
</evidence>
<keyword evidence="9" id="KW-0966">Cell projection</keyword>
<dbReference type="GO" id="GO:0036157">
    <property type="term" value="C:outer dynein arm"/>
    <property type="evidence" value="ECO:0007669"/>
    <property type="project" value="InterPro"/>
</dbReference>
<evidence type="ECO:0000256" key="1">
    <source>
        <dbReference type="ARBA" id="ARBA00004048"/>
    </source>
</evidence>
<evidence type="ECO:0000256" key="3">
    <source>
        <dbReference type="ARBA" id="ARBA00004496"/>
    </source>
</evidence>
<evidence type="ECO:0000313" key="13">
    <source>
        <dbReference type="EMBL" id="JAP62496.1"/>
    </source>
</evidence>
<dbReference type="GO" id="GO:0007368">
    <property type="term" value="P:determination of left/right symmetry"/>
    <property type="evidence" value="ECO:0007669"/>
    <property type="project" value="TreeGrafter"/>
</dbReference>
<evidence type="ECO:0000256" key="6">
    <source>
        <dbReference type="ARBA" id="ARBA00022794"/>
    </source>
</evidence>
<feature type="domain" description="RNA-polymerase II-associated protein 3-like C-terminal" evidence="11">
    <location>
        <begin position="115"/>
        <end position="212"/>
    </location>
</feature>
<evidence type="ECO:0000256" key="10">
    <source>
        <dbReference type="ARBA" id="ARBA00049986"/>
    </source>
</evidence>
<dbReference type="GO" id="GO:0031514">
    <property type="term" value="C:motile cilium"/>
    <property type="evidence" value="ECO:0007669"/>
    <property type="project" value="UniProtKB-SubCell"/>
</dbReference>
<evidence type="ECO:0000256" key="2">
    <source>
        <dbReference type="ARBA" id="ARBA00004230"/>
    </source>
</evidence>
<evidence type="ECO:0000259" key="11">
    <source>
        <dbReference type="Pfam" id="PF13877"/>
    </source>
</evidence>
<protein>
    <submittedName>
        <fullName evidence="13">Coiled-coil domain-containing protein 103</fullName>
    </submittedName>
</protein>
<evidence type="ECO:0000256" key="5">
    <source>
        <dbReference type="ARBA" id="ARBA00022490"/>
    </source>
</evidence>
<keyword evidence="5" id="KW-0963">Cytoplasm</keyword>
<dbReference type="GO" id="GO:0036159">
    <property type="term" value="P:inner dynein arm assembly"/>
    <property type="evidence" value="ECO:0007669"/>
    <property type="project" value="TreeGrafter"/>
</dbReference>
<dbReference type="InterPro" id="IPR031733">
    <property type="entry name" value="Dynein_attach_N"/>
</dbReference>
<evidence type="ECO:0000256" key="8">
    <source>
        <dbReference type="ARBA" id="ARBA00023069"/>
    </source>
</evidence>
<dbReference type="AlphaFoldDB" id="A0A0V0J9P2"/>
<keyword evidence="8" id="KW-0969">Cilium</keyword>
<dbReference type="GO" id="GO:0005576">
    <property type="term" value="C:extracellular region"/>
    <property type="evidence" value="ECO:0007669"/>
    <property type="project" value="GOC"/>
</dbReference>
<dbReference type="InterPro" id="IPR025986">
    <property type="entry name" value="RPAP3-like_C"/>
</dbReference>
<proteinExistence type="inferred from homology"/>